<feature type="coiled-coil region" evidence="6">
    <location>
        <begin position="370"/>
        <end position="397"/>
    </location>
</feature>
<dbReference type="PANTHER" id="PTHR30461">
    <property type="entry name" value="DNA-INVERTASE FROM LAMBDOID PROPHAGE"/>
    <property type="match status" value="1"/>
</dbReference>
<evidence type="ECO:0000256" key="3">
    <source>
        <dbReference type="ARBA" id="ARBA00023172"/>
    </source>
</evidence>
<dbReference type="CDD" id="cd00338">
    <property type="entry name" value="Ser_Recombinase"/>
    <property type="match status" value="1"/>
</dbReference>
<organism evidence="10 11">
    <name type="scientific">Eikenella exigua</name>
    <dbReference type="NCBI Taxonomy" id="2528037"/>
    <lineage>
        <taxon>Bacteria</taxon>
        <taxon>Pseudomonadati</taxon>
        <taxon>Pseudomonadota</taxon>
        <taxon>Betaproteobacteria</taxon>
        <taxon>Neisseriales</taxon>
        <taxon>Neisseriaceae</taxon>
        <taxon>Eikenella</taxon>
    </lineage>
</organism>
<feature type="region of interest" description="Disordered" evidence="7">
    <location>
        <begin position="425"/>
        <end position="452"/>
    </location>
</feature>
<feature type="active site" description="O-(5'-phospho-DNA)-serine intermediate" evidence="4 5">
    <location>
        <position position="11"/>
    </location>
</feature>
<dbReference type="InterPro" id="IPR038109">
    <property type="entry name" value="DNA_bind_recomb_sf"/>
</dbReference>
<dbReference type="GO" id="GO:0000150">
    <property type="term" value="F:DNA strand exchange activity"/>
    <property type="evidence" value="ECO:0007669"/>
    <property type="project" value="InterPro"/>
</dbReference>
<dbReference type="Pfam" id="PF13408">
    <property type="entry name" value="Zn_ribbon_recom"/>
    <property type="match status" value="1"/>
</dbReference>
<dbReference type="Gene3D" id="3.40.50.1390">
    <property type="entry name" value="Resolvase, N-terminal catalytic domain"/>
    <property type="match status" value="1"/>
</dbReference>
<dbReference type="Pfam" id="PF07508">
    <property type="entry name" value="Recombinase"/>
    <property type="match status" value="1"/>
</dbReference>
<evidence type="ECO:0000256" key="4">
    <source>
        <dbReference type="PIRSR" id="PIRSR606118-50"/>
    </source>
</evidence>
<reference evidence="11" key="1">
    <citation type="journal article" date="2019" name="J. Anim. Genet.">
        <title>Description and whole genome sequencing of Eikenella exigua sp. nov., isolated from brain abscess and blood.</title>
        <authorList>
            <person name="Stormo K.A."/>
            <person name="Nygaard R.M."/>
            <person name="Bruvold T.S."/>
            <person name="Dimmen G."/>
            <person name="Lindemann P.C."/>
            <person name="Jordal S."/>
            <person name="Kommedal O."/>
        </authorList>
    </citation>
    <scope>NUCLEOTIDE SEQUENCE [LARGE SCALE GENOMIC DNA]</scope>
    <source>
        <strain evidence="11">PXX</strain>
    </source>
</reference>
<evidence type="ECO:0000313" key="11">
    <source>
        <dbReference type="Proteomes" id="UP000326695"/>
    </source>
</evidence>
<dbReference type="InterPro" id="IPR025827">
    <property type="entry name" value="Zn_ribbon_recom_dom"/>
</dbReference>
<dbReference type="InterPro" id="IPR006118">
    <property type="entry name" value="Recombinase_CS"/>
</dbReference>
<evidence type="ECO:0000256" key="6">
    <source>
        <dbReference type="SAM" id="Coils"/>
    </source>
</evidence>
<dbReference type="InterPro" id="IPR006119">
    <property type="entry name" value="Resolv_N"/>
</dbReference>
<evidence type="ECO:0000256" key="5">
    <source>
        <dbReference type="PROSITE-ProRule" id="PRU10137"/>
    </source>
</evidence>
<keyword evidence="1" id="KW-0229">DNA integration</keyword>
<evidence type="ECO:0000256" key="7">
    <source>
        <dbReference type="SAM" id="MobiDB-lite"/>
    </source>
</evidence>
<evidence type="ECO:0000259" key="9">
    <source>
        <dbReference type="PROSITE" id="PS51737"/>
    </source>
</evidence>
<dbReference type="AlphaFoldDB" id="A0AAX1F8M6"/>
<proteinExistence type="predicted"/>
<dbReference type="GO" id="GO:0003677">
    <property type="term" value="F:DNA binding"/>
    <property type="evidence" value="ECO:0007669"/>
    <property type="project" value="UniProtKB-KW"/>
</dbReference>
<keyword evidence="2" id="KW-0238">DNA-binding</keyword>
<evidence type="ECO:0000256" key="2">
    <source>
        <dbReference type="ARBA" id="ARBA00023125"/>
    </source>
</evidence>
<dbReference type="KEGG" id="eex:EZJ17_07400"/>
<keyword evidence="6" id="KW-0175">Coiled coil</keyword>
<gene>
    <name evidence="10" type="ORF">EZJ17_07400</name>
</gene>
<dbReference type="PANTHER" id="PTHR30461:SF23">
    <property type="entry name" value="DNA RECOMBINASE-RELATED"/>
    <property type="match status" value="1"/>
</dbReference>
<feature type="domain" description="Resolvase/invertase-type recombinase catalytic" evidence="8">
    <location>
        <begin position="3"/>
        <end position="151"/>
    </location>
</feature>
<sequence length="452" mass="51697">MKRAIIYVRVSTTRQADEGISIDAQTDQCKKKAQELGASVLQIFRDEGITGTSAVKRQAFQRAIHYCAVNDVDYFIVWSTSRFARNKLDAARYKLLLRESGTRLVYASMNIDSDTDEGWFTDSIMEIMDEQVSRQISRDTRRAMLKNAEEGWFNGGRAPFGYQITSQGKRRKLVPNDAEKPLVQEAFRRFAAGEGAIAIVRSFTARGHTRRGAEWQAASLSHMLKNRVYIGQTVYNKRSGNKPNPPEEWVIRQTHEPLVSEKDFEAVQKRYRPDYKQTGSPSSRFLFTGLLRCGHCGKAMSIETATSKTKRRYNYYNCSGFKKGCNCISRRISAEKLDDYLLNIVVDKLLTQEVVSDFIGEAYRKYVEKRTNNAEQHKLLQQELTELRRRRNTLFELVESGLSGSDSRSLLERVAGVMMNGNKPCSSNSTSWRARPMSMQSRRLMSTAHYAR</sequence>
<dbReference type="PROSITE" id="PS51737">
    <property type="entry name" value="RECOMBINASE_DNA_BIND"/>
    <property type="match status" value="1"/>
</dbReference>
<dbReference type="Proteomes" id="UP000326695">
    <property type="component" value="Chromosome"/>
</dbReference>
<protein>
    <submittedName>
        <fullName evidence="10">Recombinase family protein</fullName>
    </submittedName>
</protein>
<feature type="compositionally biased region" description="Polar residues" evidence="7">
    <location>
        <begin position="425"/>
        <end position="444"/>
    </location>
</feature>
<dbReference type="PROSITE" id="PS00397">
    <property type="entry name" value="RECOMBINASES_1"/>
    <property type="match status" value="1"/>
</dbReference>
<dbReference type="PROSITE" id="PS51736">
    <property type="entry name" value="RECOMBINASES_3"/>
    <property type="match status" value="1"/>
</dbReference>
<dbReference type="EMBL" id="CP038018">
    <property type="protein sequence ID" value="QED92451.1"/>
    <property type="molecule type" value="Genomic_DNA"/>
</dbReference>
<feature type="domain" description="Recombinase" evidence="9">
    <location>
        <begin position="159"/>
        <end position="277"/>
    </location>
</feature>
<name>A0AAX1F8M6_9NEIS</name>
<keyword evidence="3" id="KW-0233">DNA recombination</keyword>
<evidence type="ECO:0000313" key="10">
    <source>
        <dbReference type="EMBL" id="QED92451.1"/>
    </source>
</evidence>
<dbReference type="SMART" id="SM00857">
    <property type="entry name" value="Resolvase"/>
    <property type="match status" value="1"/>
</dbReference>
<dbReference type="RefSeq" id="WP_067444043.1">
    <property type="nucleotide sequence ID" value="NZ_CP038018.1"/>
</dbReference>
<evidence type="ECO:0000256" key="1">
    <source>
        <dbReference type="ARBA" id="ARBA00022908"/>
    </source>
</evidence>
<dbReference type="InterPro" id="IPR050639">
    <property type="entry name" value="SSR_resolvase"/>
</dbReference>
<accession>A0AAX1F8M6</accession>
<dbReference type="InterPro" id="IPR036162">
    <property type="entry name" value="Resolvase-like_N_sf"/>
</dbReference>
<dbReference type="GO" id="GO:0015074">
    <property type="term" value="P:DNA integration"/>
    <property type="evidence" value="ECO:0007669"/>
    <property type="project" value="UniProtKB-KW"/>
</dbReference>
<dbReference type="Pfam" id="PF00239">
    <property type="entry name" value="Resolvase"/>
    <property type="match status" value="1"/>
</dbReference>
<dbReference type="InterPro" id="IPR011109">
    <property type="entry name" value="DNA_bind_recombinase_dom"/>
</dbReference>
<dbReference type="SUPFAM" id="SSF53041">
    <property type="entry name" value="Resolvase-like"/>
    <property type="match status" value="1"/>
</dbReference>
<dbReference type="Gene3D" id="3.90.1750.20">
    <property type="entry name" value="Putative Large Serine Recombinase, Chain B, Domain 2"/>
    <property type="match status" value="1"/>
</dbReference>
<keyword evidence="11" id="KW-1185">Reference proteome</keyword>
<evidence type="ECO:0000259" key="8">
    <source>
        <dbReference type="PROSITE" id="PS51736"/>
    </source>
</evidence>